<dbReference type="GO" id="GO:0016779">
    <property type="term" value="F:nucleotidyltransferase activity"/>
    <property type="evidence" value="ECO:0007669"/>
    <property type="project" value="InterPro"/>
</dbReference>
<gene>
    <name evidence="2" type="ORF">LCGC14_0780410</name>
</gene>
<comment type="caution">
    <text evidence="2">The sequence shown here is derived from an EMBL/GenBank/DDBJ whole genome shotgun (WGS) entry which is preliminary data.</text>
</comment>
<dbReference type="PIRSF" id="PIRSF005928">
    <property type="entry name" value="Nucleotidltrnsf"/>
    <property type="match status" value="1"/>
</dbReference>
<dbReference type="InterPro" id="IPR009185">
    <property type="entry name" value="Nucleotidl_trans"/>
</dbReference>
<dbReference type="EMBL" id="LAZR01002014">
    <property type="protein sequence ID" value="KKN35761.1"/>
    <property type="molecule type" value="Genomic_DNA"/>
</dbReference>
<dbReference type="Gene3D" id="3.30.460.10">
    <property type="entry name" value="Beta Polymerase, domain 2"/>
    <property type="match status" value="1"/>
</dbReference>
<dbReference type="InterPro" id="IPR043519">
    <property type="entry name" value="NT_sf"/>
</dbReference>
<dbReference type="AlphaFoldDB" id="A0A0F9SFN6"/>
<sequence>MKDSKILREHNSTITYSKYNWSLLKKKRANAKKLLEMFVKEGLNPYLYGSIARGDVHESSDIDIVFTQKVPSFQIEYILNKAGHENYFREIIMATPSDSIKLYIYLSELESITVPISNFSKKIMEFYTYGGKITLKDIDSETRIAGIDKRLVLIKPNQYGHEESSIIGNEVLAAKTVGVNIDTVNERKRVLLRRERFGRTGVFLRRKLNINESTENVLKDLAKKKSIIRKKLNKL</sequence>
<protein>
    <recommendedName>
        <fullName evidence="1">Polymerase nucleotidyl transferase domain-containing protein</fullName>
    </recommendedName>
</protein>
<dbReference type="CDD" id="cd05403">
    <property type="entry name" value="NT_KNTase_like"/>
    <property type="match status" value="1"/>
</dbReference>
<dbReference type="InterPro" id="IPR002934">
    <property type="entry name" value="Polymerase_NTP_transf_dom"/>
</dbReference>
<evidence type="ECO:0000313" key="2">
    <source>
        <dbReference type="EMBL" id="KKN35761.1"/>
    </source>
</evidence>
<evidence type="ECO:0000259" key="1">
    <source>
        <dbReference type="Pfam" id="PF01909"/>
    </source>
</evidence>
<reference evidence="2" key="1">
    <citation type="journal article" date="2015" name="Nature">
        <title>Complex archaea that bridge the gap between prokaryotes and eukaryotes.</title>
        <authorList>
            <person name="Spang A."/>
            <person name="Saw J.H."/>
            <person name="Jorgensen S.L."/>
            <person name="Zaremba-Niedzwiedzka K."/>
            <person name="Martijn J."/>
            <person name="Lind A.E."/>
            <person name="van Eijk R."/>
            <person name="Schleper C."/>
            <person name="Guy L."/>
            <person name="Ettema T.J."/>
        </authorList>
    </citation>
    <scope>NUCLEOTIDE SEQUENCE</scope>
</reference>
<organism evidence="2">
    <name type="scientific">marine sediment metagenome</name>
    <dbReference type="NCBI Taxonomy" id="412755"/>
    <lineage>
        <taxon>unclassified sequences</taxon>
        <taxon>metagenomes</taxon>
        <taxon>ecological metagenomes</taxon>
    </lineage>
</organism>
<dbReference type="Pfam" id="PF01909">
    <property type="entry name" value="NTP_transf_2"/>
    <property type="match status" value="1"/>
</dbReference>
<proteinExistence type="predicted"/>
<feature type="domain" description="Polymerase nucleotidyl transferase" evidence="1">
    <location>
        <begin position="42"/>
        <end position="79"/>
    </location>
</feature>
<dbReference type="SUPFAM" id="SSF81301">
    <property type="entry name" value="Nucleotidyltransferase"/>
    <property type="match status" value="1"/>
</dbReference>
<accession>A0A0F9SFN6</accession>
<name>A0A0F9SFN6_9ZZZZ</name>